<dbReference type="NCBIfam" id="TIGR00524">
    <property type="entry name" value="eIF-2B_rel"/>
    <property type="match status" value="1"/>
</dbReference>
<proteinExistence type="predicted"/>
<evidence type="ECO:0008006" key="3">
    <source>
        <dbReference type="Google" id="ProtNLM"/>
    </source>
</evidence>
<dbReference type="GO" id="GO:0019509">
    <property type="term" value="P:L-methionine salvage from methylthioadenosine"/>
    <property type="evidence" value="ECO:0007669"/>
    <property type="project" value="TreeGrafter"/>
</dbReference>
<reference evidence="2" key="1">
    <citation type="submission" date="2018-05" db="EMBL/GenBank/DDBJ databases">
        <authorList>
            <person name="Lanie J.A."/>
            <person name="Ng W.-L."/>
            <person name="Kazmierczak K.M."/>
            <person name="Andrzejewski T.M."/>
            <person name="Davidsen T.M."/>
            <person name="Wayne K.J."/>
            <person name="Tettelin H."/>
            <person name="Glass J.I."/>
            <person name="Rusch D."/>
            <person name="Podicherti R."/>
            <person name="Tsui H.-C.T."/>
            <person name="Winkler M.E."/>
        </authorList>
    </citation>
    <scope>NUCLEOTIDE SEQUENCE</scope>
</reference>
<dbReference type="Pfam" id="PF01008">
    <property type="entry name" value="IF-2B"/>
    <property type="match status" value="1"/>
</dbReference>
<accession>A0A382GUN9</accession>
<dbReference type="GO" id="GO:0046523">
    <property type="term" value="F:S-methyl-5-thioribose-1-phosphate isomerase activity"/>
    <property type="evidence" value="ECO:0007669"/>
    <property type="project" value="TreeGrafter"/>
</dbReference>
<keyword evidence="1" id="KW-0413">Isomerase</keyword>
<dbReference type="InterPro" id="IPR037171">
    <property type="entry name" value="NagB/RpiA_transferase-like"/>
</dbReference>
<name>A0A382GUN9_9ZZZZ</name>
<dbReference type="PANTHER" id="PTHR43475:SF1">
    <property type="entry name" value="METHYLTHIORIBOSE-1-PHOSPHATE ISOMERASE"/>
    <property type="match status" value="1"/>
</dbReference>
<dbReference type="EMBL" id="UINC01057544">
    <property type="protein sequence ID" value="SVB78816.1"/>
    <property type="molecule type" value="Genomic_DNA"/>
</dbReference>
<sequence>MKNKESEPQIETFTAVKWNAGVLMLLDQRKLPNEVVYLDYSSALDVANAIKEMVVRGAPAIGITAAYAVVLAARSAYQNSPDNWSEDIEEVLQVLVAARPTAINLKWAISKMRKQFNTINGDPETQLLDLAIKIHNDDIAANHEMGRLGAELINPDSEVITHCNAGALATGGYGTALGVIRTAYQKGLLKKVYASETRPWLQGARLTSWELKQDNIPVSLLI</sequence>
<dbReference type="Gene3D" id="3.40.50.10470">
    <property type="entry name" value="Translation initiation factor eif-2b, domain 2"/>
    <property type="match status" value="1"/>
</dbReference>
<gene>
    <name evidence="2" type="ORF">METZ01_LOCUS231670</name>
</gene>
<dbReference type="FunFam" id="1.20.120.420:FF:000003">
    <property type="entry name" value="Methylthioribose-1-phosphate isomerase"/>
    <property type="match status" value="1"/>
</dbReference>
<dbReference type="InterPro" id="IPR027363">
    <property type="entry name" value="M1Pi_N"/>
</dbReference>
<dbReference type="PANTHER" id="PTHR43475">
    <property type="entry name" value="METHYLTHIORIBOSE-1-PHOSPHATE ISOMERASE"/>
    <property type="match status" value="1"/>
</dbReference>
<organism evidence="2">
    <name type="scientific">marine metagenome</name>
    <dbReference type="NCBI Taxonomy" id="408172"/>
    <lineage>
        <taxon>unclassified sequences</taxon>
        <taxon>metagenomes</taxon>
        <taxon>ecological metagenomes</taxon>
    </lineage>
</organism>
<dbReference type="Gene3D" id="1.20.120.420">
    <property type="entry name" value="translation initiation factor eif-2b, domain 1"/>
    <property type="match status" value="1"/>
</dbReference>
<protein>
    <recommendedName>
        <fullName evidence="3">S-methyl-5-thioribose-1-phosphate isomerase</fullName>
    </recommendedName>
</protein>
<dbReference type="InterPro" id="IPR011559">
    <property type="entry name" value="Initiation_fac_2B_a/b/d"/>
</dbReference>
<dbReference type="InterPro" id="IPR000649">
    <property type="entry name" value="IF-2B-related"/>
</dbReference>
<dbReference type="SUPFAM" id="SSF100950">
    <property type="entry name" value="NagB/RpiA/CoA transferase-like"/>
    <property type="match status" value="1"/>
</dbReference>
<dbReference type="InterPro" id="IPR042529">
    <property type="entry name" value="IF_2B-like_C"/>
</dbReference>
<dbReference type="AlphaFoldDB" id="A0A382GUN9"/>
<feature type="non-terminal residue" evidence="2">
    <location>
        <position position="222"/>
    </location>
</feature>
<evidence type="ECO:0000313" key="2">
    <source>
        <dbReference type="EMBL" id="SVB78816.1"/>
    </source>
</evidence>
<evidence type="ECO:0000256" key="1">
    <source>
        <dbReference type="ARBA" id="ARBA00023235"/>
    </source>
</evidence>